<dbReference type="InterPro" id="IPR035996">
    <property type="entry name" value="4pyrrol_Methylase_sf"/>
</dbReference>
<dbReference type="PIRSF" id="PIRSF036428">
    <property type="entry name" value="CobL"/>
    <property type="match status" value="1"/>
</dbReference>
<feature type="domain" description="Tetrapyrrole methylase" evidence="6">
    <location>
        <begin position="14"/>
        <end position="197"/>
    </location>
</feature>
<dbReference type="AlphaFoldDB" id="A0A484H697"/>
<dbReference type="NCBIfam" id="TIGR02469">
    <property type="entry name" value="CbiT"/>
    <property type="match status" value="1"/>
</dbReference>
<keyword evidence="2" id="KW-0169">Cobalamin biosynthesis</keyword>
<comment type="pathway">
    <text evidence="1">Cofactor biosynthesis; adenosylcobalamin biosynthesis.</text>
</comment>
<dbReference type="InterPro" id="IPR029063">
    <property type="entry name" value="SAM-dependent_MTases_sf"/>
</dbReference>
<accession>A0A484H697</accession>
<keyword evidence="5" id="KW-0949">S-adenosyl-L-methionine</keyword>
<dbReference type="InterPro" id="IPR006365">
    <property type="entry name" value="Cbl_synth_CobL"/>
</dbReference>
<dbReference type="EC" id="2.1.1.-" evidence="7"/>
<evidence type="ECO:0000313" key="7">
    <source>
        <dbReference type="EMBL" id="VBB69646.1"/>
    </source>
</evidence>
<dbReference type="Gene3D" id="3.40.1010.10">
    <property type="entry name" value="Cobalt-precorrin-4 Transmethylase, Domain 1"/>
    <property type="match status" value="1"/>
</dbReference>
<dbReference type="UniPathway" id="UPA00148"/>
<dbReference type="NCBIfam" id="TIGR02467">
    <property type="entry name" value="CbiE"/>
    <property type="match status" value="1"/>
</dbReference>
<gene>
    <name evidence="7" type="ORF">RIEGSTA812A_PEG_1119</name>
</gene>
<keyword evidence="3 7" id="KW-0489">Methyltransferase</keyword>
<keyword evidence="4 7" id="KW-0808">Transferase</keyword>
<dbReference type="InterPro" id="IPR014777">
    <property type="entry name" value="4pyrrole_Mease_sub1"/>
</dbReference>
<dbReference type="Gene3D" id="3.40.50.150">
    <property type="entry name" value="Vaccinia Virus protein VP39"/>
    <property type="match status" value="1"/>
</dbReference>
<dbReference type="CDD" id="cd02440">
    <property type="entry name" value="AdoMet_MTases"/>
    <property type="match status" value="1"/>
</dbReference>
<dbReference type="PANTHER" id="PTHR43182:SF1">
    <property type="entry name" value="COBALT-PRECORRIN-7 C(5)-METHYLTRANSFERASE"/>
    <property type="match status" value="1"/>
</dbReference>
<dbReference type="InterPro" id="IPR050714">
    <property type="entry name" value="Cobalamin_biosynth_MTase"/>
</dbReference>
<sequence length="414" mass="43877">MATESRHSLVSPWLTVVGVGEDGADGLSPAARAFISTASTVLGSTRHLEQVAAILPMSAEILLWTGLTRTLTTIKARRGQQLVVLASGDPMLYGLGATLAHHFSTAEMLIVPHISAFSLAAARLGWPLQEVETLTVHGRPLESLILYIASGVRLLVLSADGETPGHAAALLTAHGFGPSRMTVLEHIGGPAERHVSGYADRWQQPRTADLNVLAIECRATAGFRGWGRGAGLPDEAYRHDGQLTKREIRAVTLAALAPGPGELLWDIGAGAGSISIEWLRTHPSTIAVAVEQDAARVTDIAMNATRLGVPDLQIVHNNAPDCLPYLPGPPAAVFVGGSVSAPGMLETCWEALRGEGRLVVNAVTIEAEARLLAWHSQHGGTLVRLSVARLRPIGQLSAWNPLAPVMQYQGWKPA</sequence>
<evidence type="ECO:0000256" key="2">
    <source>
        <dbReference type="ARBA" id="ARBA00022573"/>
    </source>
</evidence>
<organism evidence="7">
    <name type="scientific">invertebrate metagenome</name>
    <dbReference type="NCBI Taxonomy" id="1711999"/>
    <lineage>
        <taxon>unclassified sequences</taxon>
        <taxon>metagenomes</taxon>
        <taxon>organismal metagenomes</taxon>
    </lineage>
</organism>
<dbReference type="CDD" id="cd11644">
    <property type="entry name" value="Precorrin-6Y-MT"/>
    <property type="match status" value="1"/>
</dbReference>
<dbReference type="GO" id="GO:0008276">
    <property type="term" value="F:protein methyltransferase activity"/>
    <property type="evidence" value="ECO:0007669"/>
    <property type="project" value="InterPro"/>
</dbReference>
<evidence type="ECO:0000256" key="4">
    <source>
        <dbReference type="ARBA" id="ARBA00022679"/>
    </source>
</evidence>
<dbReference type="Pfam" id="PF00590">
    <property type="entry name" value="TP_methylase"/>
    <property type="match status" value="1"/>
</dbReference>
<reference evidence="7" key="1">
    <citation type="submission" date="2018-10" db="EMBL/GenBank/DDBJ databases">
        <authorList>
            <person name="Gruber-Vodicka H."/>
            <person name="Jaeckle O."/>
        </authorList>
    </citation>
    <scope>NUCLEOTIDE SEQUENCE</scope>
</reference>
<dbReference type="InterPro" id="IPR014008">
    <property type="entry name" value="Cbl_synth_MTase_CbiT"/>
</dbReference>
<dbReference type="GO" id="GO:0009236">
    <property type="term" value="P:cobalamin biosynthetic process"/>
    <property type="evidence" value="ECO:0007669"/>
    <property type="project" value="UniProtKB-UniPathway"/>
</dbReference>
<evidence type="ECO:0000259" key="6">
    <source>
        <dbReference type="Pfam" id="PF00590"/>
    </source>
</evidence>
<name>A0A484H697_9ZZZZ</name>
<dbReference type="GO" id="GO:0032259">
    <property type="term" value="P:methylation"/>
    <property type="evidence" value="ECO:0007669"/>
    <property type="project" value="UniProtKB-KW"/>
</dbReference>
<evidence type="ECO:0000256" key="1">
    <source>
        <dbReference type="ARBA" id="ARBA00004953"/>
    </source>
</evidence>
<evidence type="ECO:0000256" key="3">
    <source>
        <dbReference type="ARBA" id="ARBA00022603"/>
    </source>
</evidence>
<evidence type="ECO:0000256" key="5">
    <source>
        <dbReference type="ARBA" id="ARBA00022691"/>
    </source>
</evidence>
<proteinExistence type="predicted"/>
<dbReference type="InterPro" id="IPR012818">
    <property type="entry name" value="CbiE"/>
</dbReference>
<dbReference type="SUPFAM" id="SSF53335">
    <property type="entry name" value="S-adenosyl-L-methionine-dependent methyltransferases"/>
    <property type="match status" value="1"/>
</dbReference>
<dbReference type="SUPFAM" id="SSF53790">
    <property type="entry name" value="Tetrapyrrole methylase"/>
    <property type="match status" value="1"/>
</dbReference>
<dbReference type="EMBL" id="LR026963">
    <property type="protein sequence ID" value="VBB69646.1"/>
    <property type="molecule type" value="Genomic_DNA"/>
</dbReference>
<dbReference type="PANTHER" id="PTHR43182">
    <property type="entry name" value="COBALT-PRECORRIN-6B C(15)-METHYLTRANSFERASE (DECARBOXYLATING)"/>
    <property type="match status" value="1"/>
</dbReference>
<protein>
    <submittedName>
        <fullName evidence="7">Cobalt-precorrin-6y C5-methyltransferase / Cobalt-precorrin-6y C15-methyltransferase [decarboxylating]</fullName>
        <ecNumber evidence="7">2.1.1.-</ecNumber>
    </submittedName>
</protein>
<dbReference type="InterPro" id="IPR000878">
    <property type="entry name" value="4pyrrol_Mease"/>
</dbReference>